<dbReference type="PANTHER" id="PTHR39181:SF1">
    <property type="entry name" value="TYROSINE-PROTEIN PHOSPHATASE YWQE"/>
    <property type="match status" value="1"/>
</dbReference>
<keyword evidence="3" id="KW-0378">Hydrolase</keyword>
<dbReference type="AlphaFoldDB" id="A0A0K1Q7Q8"/>
<dbReference type="InterPro" id="IPR016195">
    <property type="entry name" value="Pol/histidinol_Pase-like"/>
</dbReference>
<sequence length="254" mass="28014">MPENAVLRGFVDLHCHWVPSIDDGARTVEAGLAMLRGLKKAGFDRVVATPHMRPGMFDNDRQAIEHAFATMQDHVSREGGGDLPEVLLASEHWFCDVVFTRLLADEALPYPALGPALRGGRRGVLVELPPHTFPPRLEKRFFDLSRAGLRPVLAHPERYQPVWKDDRCLDPLLDAGAFLLLDVCALAGKYGRASKEAAEKLLEDEAYEAACSDAHRPEDVDVVLESIALLEKRVGRNEAERLLGSAPRAILGLS</sequence>
<dbReference type="PANTHER" id="PTHR39181">
    <property type="entry name" value="TYROSINE-PROTEIN PHOSPHATASE YWQE"/>
    <property type="match status" value="1"/>
</dbReference>
<evidence type="ECO:0000313" key="5">
    <source>
        <dbReference type="EMBL" id="AKV01851.1"/>
    </source>
</evidence>
<reference evidence="5 6" key="1">
    <citation type="submission" date="2015-08" db="EMBL/GenBank/DDBJ databases">
        <authorList>
            <person name="Babu N.S."/>
            <person name="Beckwith C.J."/>
            <person name="Beseler K.G."/>
            <person name="Brison A."/>
            <person name="Carone J.V."/>
            <person name="Caskin T.P."/>
            <person name="Diamond M."/>
            <person name="Durham M.E."/>
            <person name="Foxe J.M."/>
            <person name="Go M."/>
            <person name="Henderson B.A."/>
            <person name="Jones I.B."/>
            <person name="McGettigan J.A."/>
            <person name="Micheletti S.J."/>
            <person name="Nasrallah M.E."/>
            <person name="Ortiz D."/>
            <person name="Piller C.R."/>
            <person name="Privatt S.R."/>
            <person name="Schneider S.L."/>
            <person name="Sharp S."/>
            <person name="Smith T.C."/>
            <person name="Stanton J.D."/>
            <person name="Ullery H.E."/>
            <person name="Wilson R.J."/>
            <person name="Serrano M.G."/>
            <person name="Buck G."/>
            <person name="Lee V."/>
            <person name="Wang Y."/>
            <person name="Carvalho R."/>
            <person name="Voegtly L."/>
            <person name="Shi R."/>
            <person name="Duckworth R."/>
            <person name="Johnson A."/>
            <person name="Loviza R."/>
            <person name="Walstead R."/>
            <person name="Shah Z."/>
            <person name="Kiflezghi M."/>
            <person name="Wade K."/>
            <person name="Ball S.L."/>
            <person name="Bradley K.W."/>
            <person name="Asai D.J."/>
            <person name="Bowman C.A."/>
            <person name="Russell D.A."/>
            <person name="Pope W.H."/>
            <person name="Jacobs-Sera D."/>
            <person name="Hendrix R.W."/>
            <person name="Hatfull G.F."/>
        </authorList>
    </citation>
    <scope>NUCLEOTIDE SEQUENCE [LARGE SCALE GENOMIC DNA]</scope>
    <source>
        <strain evidence="5 6">DSM 27648</strain>
    </source>
</reference>
<evidence type="ECO:0000256" key="1">
    <source>
        <dbReference type="ARBA" id="ARBA00005750"/>
    </source>
</evidence>
<dbReference type="GO" id="GO:0030145">
    <property type="term" value="F:manganese ion binding"/>
    <property type="evidence" value="ECO:0007669"/>
    <property type="project" value="InterPro"/>
</dbReference>
<dbReference type="SUPFAM" id="SSF89550">
    <property type="entry name" value="PHP domain-like"/>
    <property type="match status" value="1"/>
</dbReference>
<evidence type="ECO:0000256" key="3">
    <source>
        <dbReference type="ARBA" id="ARBA00022801"/>
    </source>
</evidence>
<dbReference type="Gene3D" id="3.20.20.140">
    <property type="entry name" value="Metal-dependent hydrolases"/>
    <property type="match status" value="1"/>
</dbReference>
<evidence type="ECO:0000256" key="4">
    <source>
        <dbReference type="ARBA" id="ARBA00051722"/>
    </source>
</evidence>
<dbReference type="EMBL" id="CP012333">
    <property type="protein sequence ID" value="AKV01851.1"/>
    <property type="molecule type" value="Genomic_DNA"/>
</dbReference>
<protein>
    <recommendedName>
        <fullName evidence="2">protein-tyrosine-phosphatase</fullName>
        <ecNumber evidence="2">3.1.3.48</ecNumber>
    </recommendedName>
</protein>
<comment type="similarity">
    <text evidence="1">Belongs to the metallo-dependent hydrolases superfamily. CpsB/CapC family.</text>
</comment>
<dbReference type="KEGG" id="llu:AKJ09_08514"/>
<keyword evidence="6" id="KW-1185">Reference proteome</keyword>
<dbReference type="InterPro" id="IPR016667">
    <property type="entry name" value="Caps_polysacc_synth_CpsB/CapC"/>
</dbReference>
<organism evidence="5 6">
    <name type="scientific">Labilithrix luteola</name>
    <dbReference type="NCBI Taxonomy" id="1391654"/>
    <lineage>
        <taxon>Bacteria</taxon>
        <taxon>Pseudomonadati</taxon>
        <taxon>Myxococcota</taxon>
        <taxon>Polyangia</taxon>
        <taxon>Polyangiales</taxon>
        <taxon>Labilitrichaceae</taxon>
        <taxon>Labilithrix</taxon>
    </lineage>
</organism>
<evidence type="ECO:0000256" key="2">
    <source>
        <dbReference type="ARBA" id="ARBA00013064"/>
    </source>
</evidence>
<accession>A0A0K1Q7Q8</accession>
<dbReference type="Pfam" id="PF19567">
    <property type="entry name" value="CpsB_CapC"/>
    <property type="match status" value="1"/>
</dbReference>
<proteinExistence type="inferred from homology"/>
<evidence type="ECO:0000313" key="6">
    <source>
        <dbReference type="Proteomes" id="UP000064967"/>
    </source>
</evidence>
<dbReference type="PIRSF" id="PIRSF016557">
    <property type="entry name" value="Caps_synth_CpsB"/>
    <property type="match status" value="1"/>
</dbReference>
<dbReference type="STRING" id="1391654.AKJ09_08514"/>
<comment type="catalytic activity">
    <reaction evidence="4">
        <text>O-phospho-L-tyrosyl-[protein] + H2O = L-tyrosyl-[protein] + phosphate</text>
        <dbReference type="Rhea" id="RHEA:10684"/>
        <dbReference type="Rhea" id="RHEA-COMP:10136"/>
        <dbReference type="Rhea" id="RHEA-COMP:20101"/>
        <dbReference type="ChEBI" id="CHEBI:15377"/>
        <dbReference type="ChEBI" id="CHEBI:43474"/>
        <dbReference type="ChEBI" id="CHEBI:46858"/>
        <dbReference type="ChEBI" id="CHEBI:61978"/>
        <dbReference type="EC" id="3.1.3.48"/>
    </reaction>
</comment>
<dbReference type="GO" id="GO:0004725">
    <property type="term" value="F:protein tyrosine phosphatase activity"/>
    <property type="evidence" value="ECO:0007669"/>
    <property type="project" value="UniProtKB-EC"/>
</dbReference>
<dbReference type="Proteomes" id="UP000064967">
    <property type="component" value="Chromosome"/>
</dbReference>
<name>A0A0K1Q7Q8_9BACT</name>
<gene>
    <name evidence="5" type="ORF">AKJ09_08514</name>
</gene>
<dbReference type="EC" id="3.1.3.48" evidence="2"/>